<reference evidence="2 3" key="1">
    <citation type="submission" date="2018-06" db="EMBL/GenBank/DDBJ databases">
        <title>Paenibacillus montanisoli sp. nov., isolated from mountain area soil.</title>
        <authorList>
            <person name="Wu M."/>
        </authorList>
    </citation>
    <scope>NUCLEOTIDE SEQUENCE [LARGE SCALE GENOMIC DNA]</scope>
    <source>
        <strain evidence="2 3">RA17</strain>
    </source>
</reference>
<dbReference type="AlphaFoldDB" id="A0A328UC59"/>
<evidence type="ECO:0000313" key="3">
    <source>
        <dbReference type="Proteomes" id="UP000249260"/>
    </source>
</evidence>
<keyword evidence="1" id="KW-1133">Transmembrane helix</keyword>
<evidence type="ECO:0000256" key="1">
    <source>
        <dbReference type="SAM" id="Phobius"/>
    </source>
</evidence>
<protein>
    <submittedName>
        <fullName evidence="2">Uncharacterized protein</fullName>
    </submittedName>
</protein>
<keyword evidence="1" id="KW-0812">Transmembrane</keyword>
<evidence type="ECO:0000313" key="2">
    <source>
        <dbReference type="EMBL" id="RAP78505.1"/>
    </source>
</evidence>
<keyword evidence="1" id="KW-0472">Membrane</keyword>
<feature type="transmembrane region" description="Helical" evidence="1">
    <location>
        <begin position="7"/>
        <end position="29"/>
    </location>
</feature>
<keyword evidence="3" id="KW-1185">Reference proteome</keyword>
<gene>
    <name evidence="2" type="ORF">DL346_08820</name>
</gene>
<name>A0A328UC59_9BACL</name>
<dbReference type="EMBL" id="QLUW01000001">
    <property type="protein sequence ID" value="RAP78505.1"/>
    <property type="molecule type" value="Genomic_DNA"/>
</dbReference>
<dbReference type="Proteomes" id="UP000249260">
    <property type="component" value="Unassembled WGS sequence"/>
</dbReference>
<proteinExistence type="predicted"/>
<comment type="caution">
    <text evidence="2">The sequence shown here is derived from an EMBL/GenBank/DDBJ whole genome shotgun (WGS) entry which is preliminary data.</text>
</comment>
<sequence length="89" mass="10080">MNNKSRWVMIAVSVTFIFIGAFLILRAPYFGSRAVDLFFVDKGGWSSSRSEEYNIFFEYVVNAYMLCGSLSMIGGFFCLFVTAKSISKQ</sequence>
<organism evidence="2 3">
    <name type="scientific">Paenibacillus montanisoli</name>
    <dbReference type="NCBI Taxonomy" id="2081970"/>
    <lineage>
        <taxon>Bacteria</taxon>
        <taxon>Bacillati</taxon>
        <taxon>Bacillota</taxon>
        <taxon>Bacilli</taxon>
        <taxon>Bacillales</taxon>
        <taxon>Paenibacillaceae</taxon>
        <taxon>Paenibacillus</taxon>
    </lineage>
</organism>
<feature type="transmembrane region" description="Helical" evidence="1">
    <location>
        <begin position="63"/>
        <end position="83"/>
    </location>
</feature>
<accession>A0A328UC59</accession>